<gene>
    <name evidence="2" type="ORF">INT08_09140</name>
</gene>
<dbReference type="PANTHER" id="PTHR47396">
    <property type="entry name" value="TYPE I RESTRICTION ENZYME ECOKI R PROTEIN"/>
    <property type="match status" value="1"/>
</dbReference>
<dbReference type="InterPro" id="IPR014001">
    <property type="entry name" value="Helicase_ATP-bd"/>
</dbReference>
<dbReference type="SMART" id="SM00487">
    <property type="entry name" value="DEXDc"/>
    <property type="match status" value="1"/>
</dbReference>
<dbReference type="Proteomes" id="UP000619838">
    <property type="component" value="Unassembled WGS sequence"/>
</dbReference>
<dbReference type="CDD" id="cd18032">
    <property type="entry name" value="DEXHc_RE_I_III_res"/>
    <property type="match status" value="1"/>
</dbReference>
<feature type="domain" description="Helicase ATP-binding" evidence="1">
    <location>
        <begin position="181"/>
        <end position="371"/>
    </location>
</feature>
<dbReference type="EMBL" id="JADGII010000017">
    <property type="protein sequence ID" value="MBF0637334.1"/>
    <property type="molecule type" value="Genomic_DNA"/>
</dbReference>
<organism evidence="2 3">
    <name type="scientific">Prosthecochloris ethylica</name>
    <dbReference type="NCBI Taxonomy" id="2743976"/>
    <lineage>
        <taxon>Bacteria</taxon>
        <taxon>Pseudomonadati</taxon>
        <taxon>Chlorobiota</taxon>
        <taxon>Chlorobiia</taxon>
        <taxon>Chlorobiales</taxon>
        <taxon>Chlorobiaceae</taxon>
        <taxon>Prosthecochloris</taxon>
    </lineage>
</organism>
<dbReference type="CDD" id="cd18799">
    <property type="entry name" value="SF2_C_EcoAI-like"/>
    <property type="match status" value="1"/>
</dbReference>
<evidence type="ECO:0000313" key="2">
    <source>
        <dbReference type="EMBL" id="MBF0637334.1"/>
    </source>
</evidence>
<proteinExistence type="predicted"/>
<reference evidence="2 3" key="1">
    <citation type="journal article" date="2020" name="Microorganisms">
        <title>Simultaneous Genome Sequencing of Prosthecochloris ethylica and Desulfuromonas acetoxidans within a Syntrophic Mixture Reveals Unique Pili and Protein Interactions.</title>
        <authorList>
            <person name="Kyndt J.A."/>
            <person name="Van Beeumen J.J."/>
            <person name="Meyer T.E."/>
        </authorList>
    </citation>
    <scope>NUCLEOTIDE SEQUENCE [LARGE SCALE GENOMIC DNA]</scope>
    <source>
        <strain evidence="2 3">N3</strain>
    </source>
</reference>
<comment type="caution">
    <text evidence="2">The sequence shown here is derived from an EMBL/GenBank/DDBJ whole genome shotgun (WGS) entry which is preliminary data.</text>
</comment>
<protein>
    <submittedName>
        <fullName evidence="2">DEAD/DEAH box helicase family protein</fullName>
    </submittedName>
</protein>
<dbReference type="Pfam" id="PF04851">
    <property type="entry name" value="ResIII"/>
    <property type="match status" value="1"/>
</dbReference>
<dbReference type="InterPro" id="IPR013670">
    <property type="entry name" value="EcoEI_R_C_dom"/>
</dbReference>
<dbReference type="InterPro" id="IPR027417">
    <property type="entry name" value="P-loop_NTPase"/>
</dbReference>
<dbReference type="RefSeq" id="WP_175187545.1">
    <property type="nucleotide sequence ID" value="NZ_JABVZQ010000011.1"/>
</dbReference>
<name>A0ABR9XTP3_9CHLB</name>
<keyword evidence="2" id="KW-0547">Nucleotide-binding</keyword>
<dbReference type="Pfam" id="PF08463">
    <property type="entry name" value="EcoEI_R_C"/>
    <property type="match status" value="1"/>
</dbReference>
<dbReference type="Gene3D" id="3.40.50.300">
    <property type="entry name" value="P-loop containing nucleotide triphosphate hydrolases"/>
    <property type="match status" value="2"/>
</dbReference>
<keyword evidence="2" id="KW-0347">Helicase</keyword>
<dbReference type="InterPro" id="IPR050742">
    <property type="entry name" value="Helicase_Restrict-Modif_Enz"/>
</dbReference>
<keyword evidence="3" id="KW-1185">Reference proteome</keyword>
<dbReference type="SUPFAM" id="SSF52540">
    <property type="entry name" value="P-loop containing nucleoside triphosphate hydrolases"/>
    <property type="match status" value="2"/>
</dbReference>
<sequence>MALNQNPEQLARDNIDALLKATGWSVQDKNRFDPNDGSGQAVREYPTESGPADYVLFVDRMAVGIIEAKRESRGENLTVVEEQTDSYANAKLKWISNTEPLPFLYESTGVITRFTDRRDPKPRSREVFTFHRPETLKQWLEEGESLRARLHHIPLLNPEKRPARELGLRDCQETAISNLEASFKADKPRALIQMATGAGKTYTAITVMYRILKYAKGKRILFLVDTRNLGEQAEQEMLSFTPSDDNRKFTELYAVQRLKNASVPRDAQVCISTIQRMYSILKGEELDEVLEETNPWEQHTQPKEPAPVAYNPKVPIEFFDFIFIDECHRSIYNLWQQVLDYFDAYLIGLTATPDNRTFGFFKQNVVSEYTHEKAVADGVNVGNEIYYIDTAITKQGAELKAKQLIERREKKTRRKRWEEQDEDEVYSSKQLDRDIVNPSQIRTVIRAFRNSLPDLFPGREEVPKTLIFAKTDSHADDIIQTVREEFGEGNAFCKKVTYKAGQDKKDKDGNLIQKGEDPKSILSQFRNDYNPRIAVTVDMISTGTDVRPLECLLFMRDVKSRNYFEQMKGRGTRTLDYDDLRKVTPSAHSAKTHYVIVDAIGVTKSVKTSSQPIITKPSVPLKDLAMGVMMGASDTDTVSSLAGRLARLNNQLDDDDQERIKKAANGTDLTTITNSLFDAIDADKVETKALELAQQPVGADPGDDKRSEAQTQLVREAANVFNGELIELIDTIRREKEQKIDHDNLDEVIRAEWGKDSKENARKMIDEFADYIREHKDTIDALEIFYDQPHRRREITYSMIREVMEKLKADRPALSPFRIWNAYSQLDGYKGKHPINELTALVAVIRRVCSLDKSLSTYDATVRRNFQNWMLQRHAGAGEKFNEEQMHWLQMIRDHIISSFHIERDDLEMAPFDSKGGLGKMYQLFGVEMDQLIEEMNEELVA</sequence>
<dbReference type="PANTHER" id="PTHR47396:SF1">
    <property type="entry name" value="ATP-DEPENDENT HELICASE IRC3-RELATED"/>
    <property type="match status" value="1"/>
</dbReference>
<accession>A0ABR9XTP3</accession>
<dbReference type="InterPro" id="IPR006935">
    <property type="entry name" value="Helicase/UvrB_N"/>
</dbReference>
<keyword evidence="2" id="KW-0067">ATP-binding</keyword>
<evidence type="ECO:0000313" key="3">
    <source>
        <dbReference type="Proteomes" id="UP000619838"/>
    </source>
</evidence>
<dbReference type="GO" id="GO:0004386">
    <property type="term" value="F:helicase activity"/>
    <property type="evidence" value="ECO:0007669"/>
    <property type="project" value="UniProtKB-KW"/>
</dbReference>
<keyword evidence="2" id="KW-0378">Hydrolase</keyword>
<evidence type="ECO:0000259" key="1">
    <source>
        <dbReference type="PROSITE" id="PS51192"/>
    </source>
</evidence>
<dbReference type="PROSITE" id="PS51192">
    <property type="entry name" value="HELICASE_ATP_BIND_1"/>
    <property type="match status" value="1"/>
</dbReference>